<organism evidence="1 2">
    <name type="scientific">Hydnomerulius pinastri MD-312</name>
    <dbReference type="NCBI Taxonomy" id="994086"/>
    <lineage>
        <taxon>Eukaryota</taxon>
        <taxon>Fungi</taxon>
        <taxon>Dikarya</taxon>
        <taxon>Basidiomycota</taxon>
        <taxon>Agaricomycotina</taxon>
        <taxon>Agaricomycetes</taxon>
        <taxon>Agaricomycetidae</taxon>
        <taxon>Boletales</taxon>
        <taxon>Boletales incertae sedis</taxon>
        <taxon>Leucogyrophana</taxon>
    </lineage>
</organism>
<dbReference type="EMBL" id="KN839937">
    <property type="protein sequence ID" value="KIJ58467.1"/>
    <property type="molecule type" value="Genomic_DNA"/>
</dbReference>
<dbReference type="HOGENOM" id="CLU_068912_0_1_1"/>
<proteinExistence type="predicted"/>
<dbReference type="AlphaFoldDB" id="A0A0C9W7K1"/>
<reference evidence="1 2" key="1">
    <citation type="submission" date="2014-04" db="EMBL/GenBank/DDBJ databases">
        <title>Evolutionary Origins and Diversification of the Mycorrhizal Mutualists.</title>
        <authorList>
            <consortium name="DOE Joint Genome Institute"/>
            <consortium name="Mycorrhizal Genomics Consortium"/>
            <person name="Kohler A."/>
            <person name="Kuo A."/>
            <person name="Nagy L.G."/>
            <person name="Floudas D."/>
            <person name="Copeland A."/>
            <person name="Barry K.W."/>
            <person name="Cichocki N."/>
            <person name="Veneault-Fourrey C."/>
            <person name="LaButti K."/>
            <person name="Lindquist E.A."/>
            <person name="Lipzen A."/>
            <person name="Lundell T."/>
            <person name="Morin E."/>
            <person name="Murat C."/>
            <person name="Riley R."/>
            <person name="Ohm R."/>
            <person name="Sun H."/>
            <person name="Tunlid A."/>
            <person name="Henrissat B."/>
            <person name="Grigoriev I.V."/>
            <person name="Hibbett D.S."/>
            <person name="Martin F."/>
        </authorList>
    </citation>
    <scope>NUCLEOTIDE SEQUENCE [LARGE SCALE GENOMIC DNA]</scope>
    <source>
        <strain evidence="1 2">MD-312</strain>
    </source>
</reference>
<keyword evidence="2" id="KW-1185">Reference proteome</keyword>
<protein>
    <submittedName>
        <fullName evidence="1">Uncharacterized protein</fullName>
    </submittedName>
</protein>
<dbReference type="Proteomes" id="UP000053820">
    <property type="component" value="Unassembled WGS sequence"/>
</dbReference>
<sequence>LGVLTYLQVEYIYFPDGRLFDLLSVEVATRVVNHMSVADMTAYGGTSRRNFKIMNGLLTERLHETLKPFENSVGGLFNIMWTHCAVISGSVALSFFNPTRVSDPTDLDLAITSVVTLSNSDHTIDVIESSSTVSIAPIFKFHLTAVMNFISSEGFFSAYPHLTTSGRALTNPQQYT</sequence>
<evidence type="ECO:0000313" key="2">
    <source>
        <dbReference type="Proteomes" id="UP000053820"/>
    </source>
</evidence>
<evidence type="ECO:0000313" key="1">
    <source>
        <dbReference type="EMBL" id="KIJ58467.1"/>
    </source>
</evidence>
<dbReference type="OrthoDB" id="2681164at2759"/>
<feature type="non-terminal residue" evidence="1">
    <location>
        <position position="176"/>
    </location>
</feature>
<name>A0A0C9W7K1_9AGAM</name>
<feature type="non-terminal residue" evidence="1">
    <location>
        <position position="1"/>
    </location>
</feature>
<gene>
    <name evidence="1" type="ORF">HYDPIDRAFT_67572</name>
</gene>
<accession>A0A0C9W7K1</accession>